<name>R9CFJ3_9CLOT</name>
<dbReference type="PROSITE" id="PS50883">
    <property type="entry name" value="EAL"/>
    <property type="match status" value="1"/>
</dbReference>
<proteinExistence type="predicted"/>
<reference evidence="2 3" key="1">
    <citation type="submission" date="2013-03" db="EMBL/GenBank/DDBJ databases">
        <title>Whole genome shotgun sequencing of Clostridium sartagoforme AAU1.</title>
        <authorList>
            <person name="Joshi C.G."/>
            <person name="Duggirala S.M."/>
            <person name="Nathani N.M."/>
            <person name="Bhatt V.D."/>
            <person name="Patel A.K."/>
            <person name="Pandya P.R."/>
            <person name="KaPatel J.A."/>
        </authorList>
    </citation>
    <scope>NUCLEOTIDE SEQUENCE [LARGE SCALE GENOMIC DNA]</scope>
    <source>
        <strain evidence="2 3">AAU1</strain>
    </source>
</reference>
<organism evidence="2 3">
    <name type="scientific">Clostridium sartagoforme AAU1</name>
    <dbReference type="NCBI Taxonomy" id="1202534"/>
    <lineage>
        <taxon>Bacteria</taxon>
        <taxon>Bacillati</taxon>
        <taxon>Bacillota</taxon>
        <taxon>Clostridia</taxon>
        <taxon>Eubacteriales</taxon>
        <taxon>Clostridiaceae</taxon>
        <taxon>Clostridium</taxon>
    </lineage>
</organism>
<dbReference type="SUPFAM" id="SSF141868">
    <property type="entry name" value="EAL domain-like"/>
    <property type="match status" value="1"/>
</dbReference>
<keyword evidence="3" id="KW-1185">Reference proteome</keyword>
<accession>R9CFJ3</accession>
<protein>
    <recommendedName>
        <fullName evidence="1">EAL domain-containing protein</fullName>
    </recommendedName>
</protein>
<evidence type="ECO:0000313" key="2">
    <source>
        <dbReference type="EMBL" id="EOR27785.1"/>
    </source>
</evidence>
<dbReference type="Proteomes" id="UP000013988">
    <property type="component" value="Unassembled WGS sequence"/>
</dbReference>
<sequence length="29" mass="3419">SFNYIKMLPLDTIKIDRSLLISVETDKKH</sequence>
<dbReference type="InterPro" id="IPR001633">
    <property type="entry name" value="EAL_dom"/>
</dbReference>
<comment type="caution">
    <text evidence="2">The sequence shown here is derived from an EMBL/GenBank/DDBJ whole genome shotgun (WGS) entry which is preliminary data.</text>
</comment>
<evidence type="ECO:0000313" key="3">
    <source>
        <dbReference type="Proteomes" id="UP000013988"/>
    </source>
</evidence>
<feature type="domain" description="EAL" evidence="1">
    <location>
        <begin position="1"/>
        <end position="29"/>
    </location>
</feature>
<feature type="non-terminal residue" evidence="2">
    <location>
        <position position="1"/>
    </location>
</feature>
<gene>
    <name evidence="2" type="ORF">A500_02841</name>
</gene>
<dbReference type="EMBL" id="ASRV01000032">
    <property type="protein sequence ID" value="EOR27785.1"/>
    <property type="molecule type" value="Genomic_DNA"/>
</dbReference>
<evidence type="ECO:0000259" key="1">
    <source>
        <dbReference type="PROSITE" id="PS50883"/>
    </source>
</evidence>
<dbReference type="InterPro" id="IPR035919">
    <property type="entry name" value="EAL_sf"/>
</dbReference>
<dbReference type="AlphaFoldDB" id="R9CFJ3"/>